<organism evidence="1 2">
    <name type="scientific">Ustilaginoidea virens</name>
    <name type="common">Rice false smut fungus</name>
    <name type="synonym">Villosiclava virens</name>
    <dbReference type="NCBI Taxonomy" id="1159556"/>
    <lineage>
        <taxon>Eukaryota</taxon>
        <taxon>Fungi</taxon>
        <taxon>Dikarya</taxon>
        <taxon>Ascomycota</taxon>
        <taxon>Pezizomycotina</taxon>
        <taxon>Sordariomycetes</taxon>
        <taxon>Hypocreomycetidae</taxon>
        <taxon>Hypocreales</taxon>
        <taxon>Clavicipitaceae</taxon>
        <taxon>Ustilaginoidea</taxon>
    </lineage>
</organism>
<evidence type="ECO:0000313" key="2">
    <source>
        <dbReference type="Proteomes" id="UP000027002"/>
    </source>
</evidence>
<dbReference type="EMBL" id="CP072753">
    <property type="protein sequence ID" value="QUC15775.1"/>
    <property type="molecule type" value="Genomic_DNA"/>
</dbReference>
<evidence type="ECO:0000313" key="1">
    <source>
        <dbReference type="EMBL" id="QUC15775.1"/>
    </source>
</evidence>
<dbReference type="AlphaFoldDB" id="A0A8E5HI12"/>
<name>A0A8E5HI12_USTVR</name>
<dbReference type="Proteomes" id="UP000027002">
    <property type="component" value="Chromosome 1"/>
</dbReference>
<keyword evidence="2" id="KW-1185">Reference proteome</keyword>
<protein>
    <submittedName>
        <fullName evidence="1">Uncharacterized protein</fullName>
    </submittedName>
</protein>
<dbReference type="KEGG" id="uvi:66060794"/>
<dbReference type="GeneID" id="66060794"/>
<proteinExistence type="predicted"/>
<sequence>MAALSLALAAPTRRGFDLNINNLLRLATNSFADKQIGEAFHNDVLVGSRPAPPRGASPSPLFVTINEYAKRLQNFITKGQDETAANTILKLANSSNDPNYPIDTGYLDSFLERVVAKVDGR</sequence>
<dbReference type="RefSeq" id="XP_042993448.1">
    <property type="nucleotide sequence ID" value="XM_043137514.1"/>
</dbReference>
<accession>A0A8E5HI12</accession>
<reference evidence="1" key="1">
    <citation type="submission" date="2020-03" db="EMBL/GenBank/DDBJ databases">
        <title>A mixture of massive structural variations and highly conserved coding sequences in Ustilaginoidea virens genome.</title>
        <authorList>
            <person name="Zhang K."/>
            <person name="Zhao Z."/>
            <person name="Zhang Z."/>
            <person name="Li Y."/>
            <person name="Hsiang T."/>
            <person name="Sun W."/>
        </authorList>
    </citation>
    <scope>NUCLEOTIDE SEQUENCE</scope>
    <source>
        <strain evidence="1">UV-8b</strain>
    </source>
</reference>
<gene>
    <name evidence="1" type="ORF">UV8b_00016</name>
</gene>